<sequence length="690" mass="74443">MGAMEDVWDRIELARGLGVIHGGVKGGCRRCGVAVEVPGMPEVQKKWYGPLLEEEATAAAANASTKTTCEPSPDRMDVDSPSDTSMTGVATMKIPTKTTDGPRRAASIGRSTPVRRLSNTSTTTTVPLKLPDGVGSRKFRRRTASEGIARRRERSTSSTNWDPSDSEAPPARIGPTRESIMGERVRRRSVSRSRKVGSSKSGRSVSTSRKRKVVAESSAALSTLEAPVPTTDSRAARDGSDTEMAGSGISERRPKRRTTTVTRNYNEDSDADMEDAAPSPPKRKRKPSAPANLCGFEVLIKTTRTPSAESSSEPTRAASQTPASPESSLSPDENGSRERARRSSRPRSSTAGSSAHAVEDQLVRELQLSLSRRAATRDTEVSVQRQHTPCPTTASNLQPSSPPITSAPLPPSTPTVSSPVPSRKRGPTPSTNSQGSPKRKRRLPTLTASSPPRKRASPATVSRGSPKRHLLSQTETEAGSGSETPTWAKKPATEPTRRVSITYGTSSRTSKGPVRRPTGQTTLTAWRMGIKTKPTPTTSTPAATSAPTEPELPQPRTPRRISTGPSNSPQDPVWSTPVAQRVSELIVTPTKTSRPLSAREVIAQRSLPRPVVGEDITAPEEALLDLPVFTPKRNKKKQRSNMAEQLALERERRSVVVKRRVVPNTSDSEAVEDVIHVSSPVKRGWEFMDD</sequence>
<feature type="compositionally biased region" description="Low complexity" evidence="1">
    <location>
        <begin position="531"/>
        <end position="549"/>
    </location>
</feature>
<dbReference type="Proteomes" id="UP000275078">
    <property type="component" value="Unassembled WGS sequence"/>
</dbReference>
<evidence type="ECO:0000256" key="1">
    <source>
        <dbReference type="SAM" id="MobiDB-lite"/>
    </source>
</evidence>
<dbReference type="EMBL" id="ML120018">
    <property type="protein sequence ID" value="RPA70906.1"/>
    <property type="molecule type" value="Genomic_DNA"/>
</dbReference>
<feature type="compositionally biased region" description="Polar residues" evidence="1">
    <location>
        <begin position="381"/>
        <end position="398"/>
    </location>
</feature>
<organism evidence="2 3">
    <name type="scientific">Ascobolus immersus RN42</name>
    <dbReference type="NCBI Taxonomy" id="1160509"/>
    <lineage>
        <taxon>Eukaryota</taxon>
        <taxon>Fungi</taxon>
        <taxon>Dikarya</taxon>
        <taxon>Ascomycota</taxon>
        <taxon>Pezizomycotina</taxon>
        <taxon>Pezizomycetes</taxon>
        <taxon>Pezizales</taxon>
        <taxon>Ascobolaceae</taxon>
        <taxon>Ascobolus</taxon>
    </lineage>
</organism>
<keyword evidence="3" id="KW-1185">Reference proteome</keyword>
<feature type="region of interest" description="Disordered" evidence="1">
    <location>
        <begin position="59"/>
        <end position="574"/>
    </location>
</feature>
<feature type="compositionally biased region" description="Low complexity" evidence="1">
    <location>
        <begin position="215"/>
        <end position="226"/>
    </location>
</feature>
<feature type="compositionally biased region" description="Low complexity" evidence="1">
    <location>
        <begin position="59"/>
        <end position="68"/>
    </location>
</feature>
<dbReference type="AlphaFoldDB" id="A0A3N4HC08"/>
<proteinExistence type="predicted"/>
<feature type="compositionally biased region" description="Basic residues" evidence="1">
    <location>
        <begin position="185"/>
        <end position="197"/>
    </location>
</feature>
<feature type="compositionally biased region" description="Polar residues" evidence="1">
    <location>
        <begin position="117"/>
        <end position="126"/>
    </location>
</feature>
<evidence type="ECO:0000313" key="2">
    <source>
        <dbReference type="EMBL" id="RPA70906.1"/>
    </source>
</evidence>
<dbReference type="STRING" id="1160509.A0A3N4HC08"/>
<feature type="compositionally biased region" description="Polar residues" evidence="1">
    <location>
        <begin position="302"/>
        <end position="333"/>
    </location>
</feature>
<protein>
    <submittedName>
        <fullName evidence="2">Uncharacterized protein</fullName>
    </submittedName>
</protein>
<reference evidence="2 3" key="1">
    <citation type="journal article" date="2018" name="Nat. Ecol. Evol.">
        <title>Pezizomycetes genomes reveal the molecular basis of ectomycorrhizal truffle lifestyle.</title>
        <authorList>
            <person name="Murat C."/>
            <person name="Payen T."/>
            <person name="Noel B."/>
            <person name="Kuo A."/>
            <person name="Morin E."/>
            <person name="Chen J."/>
            <person name="Kohler A."/>
            <person name="Krizsan K."/>
            <person name="Balestrini R."/>
            <person name="Da Silva C."/>
            <person name="Montanini B."/>
            <person name="Hainaut M."/>
            <person name="Levati E."/>
            <person name="Barry K.W."/>
            <person name="Belfiori B."/>
            <person name="Cichocki N."/>
            <person name="Clum A."/>
            <person name="Dockter R.B."/>
            <person name="Fauchery L."/>
            <person name="Guy J."/>
            <person name="Iotti M."/>
            <person name="Le Tacon F."/>
            <person name="Lindquist E.A."/>
            <person name="Lipzen A."/>
            <person name="Malagnac F."/>
            <person name="Mello A."/>
            <person name="Molinier V."/>
            <person name="Miyauchi S."/>
            <person name="Poulain J."/>
            <person name="Riccioni C."/>
            <person name="Rubini A."/>
            <person name="Sitrit Y."/>
            <person name="Splivallo R."/>
            <person name="Traeger S."/>
            <person name="Wang M."/>
            <person name="Zifcakova L."/>
            <person name="Wipf D."/>
            <person name="Zambonelli A."/>
            <person name="Paolocci F."/>
            <person name="Nowrousian M."/>
            <person name="Ottonello S."/>
            <person name="Baldrian P."/>
            <person name="Spatafora J.W."/>
            <person name="Henrissat B."/>
            <person name="Nagy L.G."/>
            <person name="Aury J.M."/>
            <person name="Wincker P."/>
            <person name="Grigoriev I.V."/>
            <person name="Bonfante P."/>
            <person name="Martin F.M."/>
        </authorList>
    </citation>
    <scope>NUCLEOTIDE SEQUENCE [LARGE SCALE GENOMIC DNA]</scope>
    <source>
        <strain evidence="2 3">RN42</strain>
    </source>
</reference>
<feature type="compositionally biased region" description="Low complexity" evidence="1">
    <location>
        <begin position="198"/>
        <end position="207"/>
    </location>
</feature>
<accession>A0A3N4HC08</accession>
<gene>
    <name evidence="2" type="ORF">BJ508DRAFT_116212</name>
</gene>
<name>A0A3N4HC08_ASCIM</name>
<feature type="compositionally biased region" description="Polar residues" evidence="1">
    <location>
        <begin position="471"/>
        <end position="485"/>
    </location>
</feature>
<feature type="compositionally biased region" description="Low complexity" evidence="1">
    <location>
        <begin position="346"/>
        <end position="355"/>
    </location>
</feature>
<evidence type="ECO:0000313" key="3">
    <source>
        <dbReference type="Proteomes" id="UP000275078"/>
    </source>
</evidence>